<dbReference type="AlphaFoldDB" id="A0A098VNV9"/>
<gene>
    <name evidence="8" type="ORF">DI09_58p50</name>
</gene>
<dbReference type="SUPFAM" id="SSF50978">
    <property type="entry name" value="WD40 repeat-like"/>
    <property type="match status" value="2"/>
</dbReference>
<evidence type="ECO:0000256" key="6">
    <source>
        <dbReference type="ARBA" id="ARBA00023163"/>
    </source>
</evidence>
<keyword evidence="4" id="KW-0853">WD repeat</keyword>
<dbReference type="InterPro" id="IPR001680">
    <property type="entry name" value="WD40_rpt"/>
</dbReference>
<accession>A0A098VNV9</accession>
<evidence type="ECO:0000313" key="9">
    <source>
        <dbReference type="Proteomes" id="UP000029725"/>
    </source>
</evidence>
<comment type="subcellular location">
    <subcellularLocation>
        <location evidence="1">Nucleus</location>
        <location evidence="1">Nucleolus</location>
    </subcellularLocation>
</comment>
<dbReference type="RefSeq" id="XP_013237174.1">
    <property type="nucleotide sequence ID" value="XM_013381720.1"/>
</dbReference>
<proteinExistence type="predicted"/>
<sequence length="810" mass="88116">MPPIYNANYQVTRPLFTSDNKLISVTGLRSFEVFKKDNVSSTEISFSTMVPASATITCMYYIDAISQTPGRLFLGTSEGHILQWISGSSLTVLHSFPSFSISAFSHHPTSIFAIAMNATDRVKKSGGSIIRIYRLSEVGPLFDLEIYSRRYSSPISAMQPLRLHPSGKPVPAEMKGCEAFCVLCKNSNMFMLFYVKDSEWHSKPLCFELSPKYKSHPVSMLSVMKSVLVVGFSNGVIALYLMNTEKQALLTTLHWHSSPVVAMEWQRASKSLFSGASEGVLCHWNSPLNPFLRTISDSSAAFNPKYARTTRPSTTLPGFGAAFKYISISPSGKMAVVTSDNSLRLLPTYSPLDPASSSLLLLHRNGPAFVQSDQSKLKEETGGASENYFGQKPAFSYPLQCNSKFPGTILIPSPEGIQVIQEKSSRCSHILGGMPTGIQRIPGIPSLLSYSASLALSPTEVVVVMKNNESSTLQLALWRQNENADWIFVSSAEERPCKITESHRLSVNQPSRIFLSGPLEGGDSFVLGLPDGQLSLWKVSAKAIQRQLILRQPRGNPMIAMELVISNTLALITACPKGISTWLSIYEIAPGLHLKSCTSIDPRFDSLNVIPEKALVLASRAHGLISLYKIPEITPVWSLRLKEVQGALLLASNRDGLAVGLPGGPLFFWRANDTRGSSTESNWGSPGSCMLLASNKIPKDTVSLVLSSSIEESNPIPSVVLQRVSGELVTIPEVCHVNGPCGGEEAYDKVAAASAAVSPRQSKRTMVLMAGRGPSTLIDRISEFPSHTLPSPLNLMEGIMHGIGLHKPLV</sequence>
<dbReference type="Proteomes" id="UP000029725">
    <property type="component" value="Unassembled WGS sequence"/>
</dbReference>
<comment type="caution">
    <text evidence="8">The sequence shown here is derived from an EMBL/GenBank/DDBJ whole genome shotgun (WGS) entry which is preliminary data.</text>
</comment>
<dbReference type="InterPro" id="IPR015943">
    <property type="entry name" value="WD40/YVTN_repeat-like_dom_sf"/>
</dbReference>
<dbReference type="GO" id="GO:0045943">
    <property type="term" value="P:positive regulation of transcription by RNA polymerase I"/>
    <property type="evidence" value="ECO:0007669"/>
    <property type="project" value="InterPro"/>
</dbReference>
<keyword evidence="5" id="KW-0677">Repeat</keyword>
<reference evidence="8 9" key="1">
    <citation type="submission" date="2014-04" db="EMBL/GenBank/DDBJ databases">
        <title>A new species of microsporidia sheds light on the evolution of extreme parasitism.</title>
        <authorList>
            <person name="Haag K.L."/>
            <person name="James T.Y."/>
            <person name="Larsson R."/>
            <person name="Schaer T.M."/>
            <person name="Refardt D."/>
            <person name="Pombert J.-F."/>
            <person name="Ebert D."/>
        </authorList>
    </citation>
    <scope>NUCLEOTIDE SEQUENCE [LARGE SCALE GENOMIC DNA]</scope>
    <source>
        <strain evidence="8 9">UGP3</strain>
        <tissue evidence="8">Spores</tissue>
    </source>
</reference>
<dbReference type="GO" id="GO:0006364">
    <property type="term" value="P:rRNA processing"/>
    <property type="evidence" value="ECO:0007669"/>
    <property type="project" value="UniProtKB-KW"/>
</dbReference>
<keyword evidence="7" id="KW-0539">Nucleus</keyword>
<evidence type="ECO:0000256" key="4">
    <source>
        <dbReference type="ARBA" id="ARBA00022574"/>
    </source>
</evidence>
<dbReference type="InterPro" id="IPR036322">
    <property type="entry name" value="WD40_repeat_dom_sf"/>
</dbReference>
<dbReference type="EMBL" id="JMKJ01000543">
    <property type="protein sequence ID" value="KGG50733.1"/>
    <property type="molecule type" value="Genomic_DNA"/>
</dbReference>
<keyword evidence="6" id="KW-0804">Transcription</keyword>
<evidence type="ECO:0000313" key="8">
    <source>
        <dbReference type="EMBL" id="KGG50733.1"/>
    </source>
</evidence>
<keyword evidence="2" id="KW-0690">Ribosome biogenesis</keyword>
<evidence type="ECO:0000256" key="2">
    <source>
        <dbReference type="ARBA" id="ARBA00022517"/>
    </source>
</evidence>
<keyword evidence="9" id="KW-1185">Reference proteome</keyword>
<evidence type="ECO:0000256" key="1">
    <source>
        <dbReference type="ARBA" id="ARBA00004604"/>
    </source>
</evidence>
<dbReference type="VEuPathDB" id="MicrosporidiaDB:DI09_58p50"/>
<dbReference type="GO" id="GO:2000234">
    <property type="term" value="P:positive regulation of rRNA processing"/>
    <property type="evidence" value="ECO:0007669"/>
    <property type="project" value="TreeGrafter"/>
</dbReference>
<organism evidence="8 9">
    <name type="scientific">Mitosporidium daphniae</name>
    <dbReference type="NCBI Taxonomy" id="1485682"/>
    <lineage>
        <taxon>Eukaryota</taxon>
        <taxon>Fungi</taxon>
        <taxon>Fungi incertae sedis</taxon>
        <taxon>Microsporidia</taxon>
        <taxon>Mitosporidium</taxon>
    </lineage>
</organism>
<evidence type="ECO:0000256" key="7">
    <source>
        <dbReference type="ARBA" id="ARBA00023242"/>
    </source>
</evidence>
<dbReference type="InterPro" id="IPR053826">
    <property type="entry name" value="WDR75"/>
</dbReference>
<evidence type="ECO:0000256" key="5">
    <source>
        <dbReference type="ARBA" id="ARBA00022737"/>
    </source>
</evidence>
<keyword evidence="3" id="KW-0698">rRNA processing</keyword>
<dbReference type="GO" id="GO:0003723">
    <property type="term" value="F:RNA binding"/>
    <property type="evidence" value="ECO:0007669"/>
    <property type="project" value="InterPro"/>
</dbReference>
<dbReference type="PANTHER" id="PTHR44215">
    <property type="entry name" value="WD REPEAT-CONTAINING PROTEIN 75"/>
    <property type="match status" value="1"/>
</dbReference>
<dbReference type="PANTHER" id="PTHR44215:SF1">
    <property type="entry name" value="WD REPEAT-CONTAINING PROTEIN 75"/>
    <property type="match status" value="1"/>
</dbReference>
<dbReference type="GO" id="GO:0032040">
    <property type="term" value="C:small-subunit processome"/>
    <property type="evidence" value="ECO:0007669"/>
    <property type="project" value="InterPro"/>
</dbReference>
<dbReference type="SMART" id="SM00320">
    <property type="entry name" value="WD40"/>
    <property type="match status" value="2"/>
</dbReference>
<name>A0A098VNV9_9MICR</name>
<protein>
    <submittedName>
        <fullName evidence="8">Uncharacterized protein</fullName>
    </submittedName>
</protein>
<dbReference type="HOGENOM" id="CLU_348185_0_0_1"/>
<dbReference type="Gene3D" id="2.130.10.10">
    <property type="entry name" value="YVTN repeat-like/Quinoprotein amine dehydrogenase"/>
    <property type="match status" value="1"/>
</dbReference>
<dbReference type="GeneID" id="25260380"/>
<evidence type="ECO:0000256" key="3">
    <source>
        <dbReference type="ARBA" id="ARBA00022552"/>
    </source>
</evidence>